<dbReference type="CDD" id="cd06261">
    <property type="entry name" value="TM_PBP2"/>
    <property type="match status" value="1"/>
</dbReference>
<keyword evidence="2 7" id="KW-0813">Transport</keyword>
<sequence length="282" mass="30014">MAGKAPGALSRLIAHPSFRWGALLFGIIVLCAVFAWWLAPHDPFRNNFRTRFRAPDETFWLGTDRFGRDILSRTLHGAKVSLRIGLGVAALTALVGGTIGALAGFVKRLDGPLMRFMDALMAFPAVLLAIALAAALGPSEVNAILALSIAYAPRTARVMRAGVMVVREFPFVEGARAIGASPARVLLRHILPNAMAPLVVQQTYVFALAILAEAVLSFLGVGPPPPTPTLGGIIADGRDYIQEAPWISLVPGVAIAMTVLGLNLMGDGLRDALDPRLRTAIR</sequence>
<dbReference type="InterPro" id="IPR000515">
    <property type="entry name" value="MetI-like"/>
</dbReference>
<feature type="transmembrane region" description="Helical" evidence="7">
    <location>
        <begin position="126"/>
        <end position="152"/>
    </location>
</feature>
<evidence type="ECO:0000256" key="3">
    <source>
        <dbReference type="ARBA" id="ARBA00022475"/>
    </source>
</evidence>
<evidence type="ECO:0000259" key="8">
    <source>
        <dbReference type="PROSITE" id="PS50928"/>
    </source>
</evidence>
<feature type="domain" description="ABC transmembrane type-1" evidence="8">
    <location>
        <begin position="82"/>
        <end position="266"/>
    </location>
</feature>
<dbReference type="STRING" id="1123062.SAMN02745775_108194"/>
<feature type="transmembrane region" description="Helical" evidence="7">
    <location>
        <begin position="246"/>
        <end position="266"/>
    </location>
</feature>
<protein>
    <submittedName>
        <fullName evidence="9">Peptide/nickel transport system permease protein</fullName>
    </submittedName>
</protein>
<comment type="similarity">
    <text evidence="7">Belongs to the binding-protein-dependent transport system permease family.</text>
</comment>
<evidence type="ECO:0000256" key="4">
    <source>
        <dbReference type="ARBA" id="ARBA00022692"/>
    </source>
</evidence>
<dbReference type="Proteomes" id="UP000199473">
    <property type="component" value="Unassembled WGS sequence"/>
</dbReference>
<keyword evidence="10" id="KW-1185">Reference proteome</keyword>
<keyword evidence="5 7" id="KW-1133">Transmembrane helix</keyword>
<dbReference type="InterPro" id="IPR050366">
    <property type="entry name" value="BP-dependent_transpt_permease"/>
</dbReference>
<keyword evidence="3" id="KW-1003">Cell membrane</keyword>
<proteinExistence type="inferred from homology"/>
<feature type="transmembrane region" description="Helical" evidence="7">
    <location>
        <begin position="20"/>
        <end position="39"/>
    </location>
</feature>
<comment type="subcellular location">
    <subcellularLocation>
        <location evidence="1 7">Cell membrane</location>
        <topology evidence="1 7">Multi-pass membrane protein</topology>
    </subcellularLocation>
</comment>
<keyword evidence="4 7" id="KW-0812">Transmembrane</keyword>
<name>A0A1I4CX76_9PROT</name>
<organism evidence="9 10">
    <name type="scientific">Falsiroseomonas stagni DSM 19981</name>
    <dbReference type="NCBI Taxonomy" id="1123062"/>
    <lineage>
        <taxon>Bacteria</taxon>
        <taxon>Pseudomonadati</taxon>
        <taxon>Pseudomonadota</taxon>
        <taxon>Alphaproteobacteria</taxon>
        <taxon>Acetobacterales</taxon>
        <taxon>Roseomonadaceae</taxon>
        <taxon>Falsiroseomonas</taxon>
    </lineage>
</organism>
<dbReference type="GO" id="GO:0055085">
    <property type="term" value="P:transmembrane transport"/>
    <property type="evidence" value="ECO:0007669"/>
    <property type="project" value="InterPro"/>
</dbReference>
<evidence type="ECO:0000256" key="6">
    <source>
        <dbReference type="ARBA" id="ARBA00023136"/>
    </source>
</evidence>
<evidence type="ECO:0000256" key="2">
    <source>
        <dbReference type="ARBA" id="ARBA00022448"/>
    </source>
</evidence>
<reference evidence="9 10" key="1">
    <citation type="submission" date="2016-10" db="EMBL/GenBank/DDBJ databases">
        <authorList>
            <person name="de Groot N.N."/>
        </authorList>
    </citation>
    <scope>NUCLEOTIDE SEQUENCE [LARGE SCALE GENOMIC DNA]</scope>
    <source>
        <strain evidence="9 10">DSM 19981</strain>
    </source>
</reference>
<feature type="transmembrane region" description="Helical" evidence="7">
    <location>
        <begin position="203"/>
        <end position="221"/>
    </location>
</feature>
<evidence type="ECO:0000313" key="9">
    <source>
        <dbReference type="EMBL" id="SFK84491.1"/>
    </source>
</evidence>
<gene>
    <name evidence="9" type="ORF">SAMN02745775_108194</name>
</gene>
<accession>A0A1I4CX76</accession>
<keyword evidence="6 7" id="KW-0472">Membrane</keyword>
<dbReference type="GO" id="GO:0005886">
    <property type="term" value="C:plasma membrane"/>
    <property type="evidence" value="ECO:0007669"/>
    <property type="project" value="UniProtKB-SubCell"/>
</dbReference>
<dbReference type="InterPro" id="IPR025966">
    <property type="entry name" value="OppC_N"/>
</dbReference>
<dbReference type="OrthoDB" id="9774870at2"/>
<evidence type="ECO:0000256" key="7">
    <source>
        <dbReference type="RuleBase" id="RU363032"/>
    </source>
</evidence>
<dbReference type="PROSITE" id="PS50928">
    <property type="entry name" value="ABC_TM1"/>
    <property type="match status" value="1"/>
</dbReference>
<dbReference type="Gene3D" id="1.10.3720.10">
    <property type="entry name" value="MetI-like"/>
    <property type="match status" value="1"/>
</dbReference>
<dbReference type="InterPro" id="IPR035906">
    <property type="entry name" value="MetI-like_sf"/>
</dbReference>
<dbReference type="Pfam" id="PF12911">
    <property type="entry name" value="OppC_N"/>
    <property type="match status" value="1"/>
</dbReference>
<dbReference type="PANTHER" id="PTHR43386">
    <property type="entry name" value="OLIGOPEPTIDE TRANSPORT SYSTEM PERMEASE PROTEIN APPC"/>
    <property type="match status" value="1"/>
</dbReference>
<dbReference type="RefSeq" id="WP_092961636.1">
    <property type="nucleotide sequence ID" value="NZ_FOSQ01000008.1"/>
</dbReference>
<evidence type="ECO:0000256" key="1">
    <source>
        <dbReference type="ARBA" id="ARBA00004651"/>
    </source>
</evidence>
<evidence type="ECO:0000256" key="5">
    <source>
        <dbReference type="ARBA" id="ARBA00022989"/>
    </source>
</evidence>
<dbReference type="PANTHER" id="PTHR43386:SF6">
    <property type="entry name" value="ABC TRANSPORTER PERMEASE PROTEIN"/>
    <property type="match status" value="1"/>
</dbReference>
<dbReference type="SUPFAM" id="SSF161098">
    <property type="entry name" value="MetI-like"/>
    <property type="match status" value="1"/>
</dbReference>
<dbReference type="AlphaFoldDB" id="A0A1I4CX76"/>
<feature type="transmembrane region" description="Helical" evidence="7">
    <location>
        <begin position="82"/>
        <end position="106"/>
    </location>
</feature>
<dbReference type="Pfam" id="PF00528">
    <property type="entry name" value="BPD_transp_1"/>
    <property type="match status" value="1"/>
</dbReference>
<dbReference type="EMBL" id="FOSQ01000008">
    <property type="protein sequence ID" value="SFK84491.1"/>
    <property type="molecule type" value="Genomic_DNA"/>
</dbReference>
<evidence type="ECO:0000313" key="10">
    <source>
        <dbReference type="Proteomes" id="UP000199473"/>
    </source>
</evidence>